<dbReference type="InterPro" id="IPR004827">
    <property type="entry name" value="bZIP"/>
</dbReference>
<dbReference type="Proteomes" id="UP000467841">
    <property type="component" value="Unassembled WGS sequence"/>
</dbReference>
<proteinExistence type="predicted"/>
<dbReference type="AlphaFoldDB" id="A0A6D2L1B6"/>
<keyword evidence="2" id="KW-0805">Transcription regulation</keyword>
<evidence type="ECO:0000256" key="4">
    <source>
        <dbReference type="ARBA" id="ARBA00023242"/>
    </source>
</evidence>
<dbReference type="InterPro" id="IPR046347">
    <property type="entry name" value="bZIP_sf"/>
</dbReference>
<name>A0A6D2L1B6_9BRAS</name>
<evidence type="ECO:0000259" key="5">
    <source>
        <dbReference type="PROSITE" id="PS00036"/>
    </source>
</evidence>
<dbReference type="GO" id="GO:0003677">
    <property type="term" value="F:DNA binding"/>
    <property type="evidence" value="ECO:0007669"/>
    <property type="project" value="TreeGrafter"/>
</dbReference>
<evidence type="ECO:0000256" key="3">
    <source>
        <dbReference type="ARBA" id="ARBA00023163"/>
    </source>
</evidence>
<dbReference type="Gene3D" id="1.20.5.170">
    <property type="match status" value="1"/>
</dbReference>
<dbReference type="PROSITE" id="PS00036">
    <property type="entry name" value="BZIP_BASIC"/>
    <property type="match status" value="1"/>
</dbReference>
<comment type="caution">
    <text evidence="6">The sequence shown here is derived from an EMBL/GenBank/DDBJ whole genome shotgun (WGS) entry which is preliminary data.</text>
</comment>
<dbReference type="PANTHER" id="PTHR46391:SF13">
    <property type="entry name" value="ACTIVATOR OF SPOMIN LUC3"/>
    <property type="match status" value="1"/>
</dbReference>
<organism evidence="6 7">
    <name type="scientific">Microthlaspi erraticum</name>
    <dbReference type="NCBI Taxonomy" id="1685480"/>
    <lineage>
        <taxon>Eukaryota</taxon>
        <taxon>Viridiplantae</taxon>
        <taxon>Streptophyta</taxon>
        <taxon>Embryophyta</taxon>
        <taxon>Tracheophyta</taxon>
        <taxon>Spermatophyta</taxon>
        <taxon>Magnoliopsida</taxon>
        <taxon>eudicotyledons</taxon>
        <taxon>Gunneridae</taxon>
        <taxon>Pentapetalae</taxon>
        <taxon>rosids</taxon>
        <taxon>malvids</taxon>
        <taxon>Brassicales</taxon>
        <taxon>Brassicaceae</taxon>
        <taxon>Coluteocarpeae</taxon>
        <taxon>Microthlaspi</taxon>
    </lineage>
</organism>
<evidence type="ECO:0000256" key="2">
    <source>
        <dbReference type="ARBA" id="ARBA00023015"/>
    </source>
</evidence>
<evidence type="ECO:0000313" key="6">
    <source>
        <dbReference type="EMBL" id="CAA7058290.1"/>
    </source>
</evidence>
<comment type="subcellular location">
    <subcellularLocation>
        <location evidence="1">Nucleus</location>
    </subcellularLocation>
</comment>
<protein>
    <recommendedName>
        <fullName evidence="5">BZIP domain-containing protein</fullName>
    </recommendedName>
</protein>
<dbReference type="GO" id="GO:0005634">
    <property type="term" value="C:nucleus"/>
    <property type="evidence" value="ECO:0007669"/>
    <property type="project" value="UniProtKB-SubCell"/>
</dbReference>
<accession>A0A6D2L1B6</accession>
<keyword evidence="7" id="KW-1185">Reference proteome</keyword>
<dbReference type="PANTHER" id="PTHR46391">
    <property type="entry name" value="BASIC LEUCINE ZIPPER 34"/>
    <property type="match status" value="1"/>
</dbReference>
<dbReference type="EMBL" id="CACVBM020001718">
    <property type="protein sequence ID" value="CAA7058290.1"/>
    <property type="molecule type" value="Genomic_DNA"/>
</dbReference>
<evidence type="ECO:0000313" key="7">
    <source>
        <dbReference type="Proteomes" id="UP000467841"/>
    </source>
</evidence>
<gene>
    <name evidence="6" type="ORF">MERR_LOCUS45526</name>
</gene>
<sequence length="95" mass="11482">MNPKKLKRIVSNRVAAQQLRWKKLQYVNDLKKRERELRWQVSVLRVRKMILIEQNRRAQREKLELKEHLSAVLQHSIFLKGLIEALRAQTESLKK</sequence>
<keyword evidence="4" id="KW-0539">Nucleus</keyword>
<dbReference type="GO" id="GO:0003700">
    <property type="term" value="F:DNA-binding transcription factor activity"/>
    <property type="evidence" value="ECO:0007669"/>
    <property type="project" value="InterPro"/>
</dbReference>
<evidence type="ECO:0000256" key="1">
    <source>
        <dbReference type="ARBA" id="ARBA00004123"/>
    </source>
</evidence>
<dbReference type="OrthoDB" id="552661at2759"/>
<dbReference type="GO" id="GO:0045893">
    <property type="term" value="P:positive regulation of DNA-templated transcription"/>
    <property type="evidence" value="ECO:0007669"/>
    <property type="project" value="TreeGrafter"/>
</dbReference>
<reference evidence="6" key="1">
    <citation type="submission" date="2020-01" db="EMBL/GenBank/DDBJ databases">
        <authorList>
            <person name="Mishra B."/>
        </authorList>
    </citation>
    <scope>NUCLEOTIDE SEQUENCE [LARGE SCALE GENOMIC DNA]</scope>
</reference>
<dbReference type="SUPFAM" id="SSF57959">
    <property type="entry name" value="Leucine zipper domain"/>
    <property type="match status" value="1"/>
</dbReference>
<keyword evidence="3" id="KW-0804">Transcription</keyword>
<dbReference type="InterPro" id="IPR052483">
    <property type="entry name" value="bZIP_transcription_regulators"/>
</dbReference>
<feature type="domain" description="BZIP" evidence="5">
    <location>
        <begin position="7"/>
        <end position="22"/>
    </location>
</feature>